<dbReference type="OrthoDB" id="5185819at2"/>
<dbReference type="SUPFAM" id="SSF109854">
    <property type="entry name" value="DinB/YfiT-like putative metalloenzymes"/>
    <property type="match status" value="1"/>
</dbReference>
<dbReference type="NCBIfam" id="TIGR03083">
    <property type="entry name" value="maleylpyruvate isomerase family mycothiol-dependent enzyme"/>
    <property type="match status" value="1"/>
</dbReference>
<accession>A0A4R7V1B9</accession>
<keyword evidence="3" id="KW-1185">Reference proteome</keyword>
<gene>
    <name evidence="2" type="ORF">CLV71_117102</name>
</gene>
<comment type="caution">
    <text evidence="2">The sequence shown here is derived from an EMBL/GenBank/DDBJ whole genome shotgun (WGS) entry which is preliminary data.</text>
</comment>
<dbReference type="NCBIfam" id="TIGR03086">
    <property type="entry name" value="TIGR03086 family metal-binding protein"/>
    <property type="match status" value="1"/>
</dbReference>
<name>A0A4R7V1B9_9PSEU</name>
<dbReference type="Gene3D" id="1.20.120.450">
    <property type="entry name" value="dinb family like domain"/>
    <property type="match status" value="1"/>
</dbReference>
<dbReference type="GO" id="GO:0046872">
    <property type="term" value="F:metal ion binding"/>
    <property type="evidence" value="ECO:0007669"/>
    <property type="project" value="InterPro"/>
</dbReference>
<evidence type="ECO:0000259" key="1">
    <source>
        <dbReference type="Pfam" id="PF11716"/>
    </source>
</evidence>
<feature type="domain" description="Mycothiol-dependent maleylpyruvate isomerase metal-binding" evidence="1">
    <location>
        <begin position="9"/>
        <end position="129"/>
    </location>
</feature>
<protein>
    <submittedName>
        <fullName evidence="2">Uncharacterized protein (TIGR03086 family)</fullName>
    </submittedName>
</protein>
<dbReference type="InterPro" id="IPR017520">
    <property type="entry name" value="CHP03086"/>
</dbReference>
<organism evidence="2 3">
    <name type="scientific">Actinophytocola oryzae</name>
    <dbReference type="NCBI Taxonomy" id="502181"/>
    <lineage>
        <taxon>Bacteria</taxon>
        <taxon>Bacillati</taxon>
        <taxon>Actinomycetota</taxon>
        <taxon>Actinomycetes</taxon>
        <taxon>Pseudonocardiales</taxon>
        <taxon>Pseudonocardiaceae</taxon>
    </lineage>
</organism>
<reference evidence="2 3" key="1">
    <citation type="submission" date="2019-03" db="EMBL/GenBank/DDBJ databases">
        <title>Genomic Encyclopedia of Archaeal and Bacterial Type Strains, Phase II (KMG-II): from individual species to whole genera.</title>
        <authorList>
            <person name="Goeker M."/>
        </authorList>
    </citation>
    <scope>NUCLEOTIDE SEQUENCE [LARGE SCALE GENOMIC DNA]</scope>
    <source>
        <strain evidence="2 3">DSM 45499</strain>
    </source>
</reference>
<dbReference type="EMBL" id="SOCP01000017">
    <property type="protein sequence ID" value="TDV42630.1"/>
    <property type="molecule type" value="Genomic_DNA"/>
</dbReference>
<proteinExistence type="predicted"/>
<dbReference type="RefSeq" id="WP_133907233.1">
    <property type="nucleotide sequence ID" value="NZ_SOCP01000017.1"/>
</dbReference>
<sequence>MELLDAHGQAMDVFDRAMHKVGLTDWDSPTPCTDWTVRELVNHIVVEQLWVPDMLAGHTVADVGDKFDGDQLHDDPIGHWQEASSTARAAWLAPGATEGTVALSYGDERVEEYGWQMTTDLAVHGWDLATALGADAGIPDELATTLLAHIEPQVAAWSGTGMFAEPVPVPDDAPAPARLVALLGRRP</sequence>
<dbReference type="InterPro" id="IPR017517">
    <property type="entry name" value="Maleyloyr_isom"/>
</dbReference>
<dbReference type="AlphaFoldDB" id="A0A4R7V1B9"/>
<dbReference type="Pfam" id="PF11716">
    <property type="entry name" value="MDMPI_N"/>
    <property type="match status" value="1"/>
</dbReference>
<dbReference type="InterPro" id="IPR024344">
    <property type="entry name" value="MDMPI_metal-binding"/>
</dbReference>
<dbReference type="InterPro" id="IPR034660">
    <property type="entry name" value="DinB/YfiT-like"/>
</dbReference>
<evidence type="ECO:0000313" key="3">
    <source>
        <dbReference type="Proteomes" id="UP000294927"/>
    </source>
</evidence>
<dbReference type="Proteomes" id="UP000294927">
    <property type="component" value="Unassembled WGS sequence"/>
</dbReference>
<evidence type="ECO:0000313" key="2">
    <source>
        <dbReference type="EMBL" id="TDV42630.1"/>
    </source>
</evidence>